<name>A0AAD9NFK2_9ANNE</name>
<gene>
    <name evidence="1" type="ORF">LSH36_39g12004</name>
</gene>
<accession>A0AAD9NFK2</accession>
<evidence type="ECO:0000313" key="2">
    <source>
        <dbReference type="Proteomes" id="UP001208570"/>
    </source>
</evidence>
<proteinExistence type="predicted"/>
<dbReference type="EMBL" id="JAODUP010000039">
    <property type="protein sequence ID" value="KAK2166451.1"/>
    <property type="molecule type" value="Genomic_DNA"/>
</dbReference>
<dbReference type="AlphaFoldDB" id="A0AAD9NFK2"/>
<feature type="non-terminal residue" evidence="1">
    <location>
        <position position="63"/>
    </location>
</feature>
<organism evidence="1 2">
    <name type="scientific">Paralvinella palmiformis</name>
    <dbReference type="NCBI Taxonomy" id="53620"/>
    <lineage>
        <taxon>Eukaryota</taxon>
        <taxon>Metazoa</taxon>
        <taxon>Spiralia</taxon>
        <taxon>Lophotrochozoa</taxon>
        <taxon>Annelida</taxon>
        <taxon>Polychaeta</taxon>
        <taxon>Sedentaria</taxon>
        <taxon>Canalipalpata</taxon>
        <taxon>Terebellida</taxon>
        <taxon>Terebelliformia</taxon>
        <taxon>Alvinellidae</taxon>
        <taxon>Paralvinella</taxon>
    </lineage>
</organism>
<reference evidence="1" key="1">
    <citation type="journal article" date="2023" name="Mol. Biol. Evol.">
        <title>Third-Generation Sequencing Reveals the Adaptive Role of the Epigenome in Three Deep-Sea Polychaetes.</title>
        <authorList>
            <person name="Perez M."/>
            <person name="Aroh O."/>
            <person name="Sun Y."/>
            <person name="Lan Y."/>
            <person name="Juniper S.K."/>
            <person name="Young C.R."/>
            <person name="Angers B."/>
            <person name="Qian P.Y."/>
        </authorList>
    </citation>
    <scope>NUCLEOTIDE SEQUENCE</scope>
    <source>
        <strain evidence="1">P08H-3</strain>
    </source>
</reference>
<evidence type="ECO:0000313" key="1">
    <source>
        <dbReference type="EMBL" id="KAK2166451.1"/>
    </source>
</evidence>
<sequence length="63" mass="7478">YKPTHARTHINIYIYIYTHECRSTNKQTNPLTHNFHEEHILSDSKHPIFVIIHHPSLTKGHPI</sequence>
<keyword evidence="2" id="KW-1185">Reference proteome</keyword>
<comment type="caution">
    <text evidence="1">The sequence shown here is derived from an EMBL/GenBank/DDBJ whole genome shotgun (WGS) entry which is preliminary data.</text>
</comment>
<protein>
    <submittedName>
        <fullName evidence="1">Uncharacterized protein</fullName>
    </submittedName>
</protein>
<dbReference type="Proteomes" id="UP001208570">
    <property type="component" value="Unassembled WGS sequence"/>
</dbReference>